<feature type="compositionally biased region" description="Pro residues" evidence="1">
    <location>
        <begin position="266"/>
        <end position="276"/>
    </location>
</feature>
<evidence type="ECO:0000256" key="3">
    <source>
        <dbReference type="SAM" id="SignalP"/>
    </source>
</evidence>
<feature type="domain" description="CX" evidence="4">
    <location>
        <begin position="135"/>
        <end position="194"/>
    </location>
</feature>
<feature type="compositionally biased region" description="Low complexity" evidence="1">
    <location>
        <begin position="62"/>
        <end position="77"/>
    </location>
</feature>
<evidence type="ECO:0000256" key="2">
    <source>
        <dbReference type="SAM" id="Phobius"/>
    </source>
</evidence>
<feature type="compositionally biased region" description="Gly residues" evidence="1">
    <location>
        <begin position="26"/>
        <end position="61"/>
    </location>
</feature>
<keyword evidence="2" id="KW-0472">Membrane</keyword>
<organism evidence="5 6">
    <name type="scientific">Plectus sambesii</name>
    <dbReference type="NCBI Taxonomy" id="2011161"/>
    <lineage>
        <taxon>Eukaryota</taxon>
        <taxon>Metazoa</taxon>
        <taxon>Ecdysozoa</taxon>
        <taxon>Nematoda</taxon>
        <taxon>Chromadorea</taxon>
        <taxon>Plectida</taxon>
        <taxon>Plectina</taxon>
        <taxon>Plectoidea</taxon>
        <taxon>Plectidae</taxon>
        <taxon>Plectus</taxon>
    </lineage>
</organism>
<feature type="region of interest" description="Disordered" evidence="1">
    <location>
        <begin position="241"/>
        <end position="276"/>
    </location>
</feature>
<proteinExistence type="predicted"/>
<dbReference type="WBParaSite" id="PSAMB.scaffold5732size11002.g27315.t1">
    <property type="protein sequence ID" value="PSAMB.scaffold5732size11002.g27315.t1"/>
    <property type="gene ID" value="PSAMB.scaffold5732size11002.g27315"/>
</dbReference>
<dbReference type="AlphaFoldDB" id="A0A914X2C5"/>
<dbReference type="Pfam" id="PF01705">
    <property type="entry name" value="CX"/>
    <property type="match status" value="1"/>
</dbReference>
<dbReference type="PANTHER" id="PTHR47520">
    <property type="entry name" value="CX DOMAIN-CONTAINING PROTEIN-RELATED"/>
    <property type="match status" value="1"/>
</dbReference>
<reference evidence="6" key="1">
    <citation type="submission" date="2022-11" db="UniProtKB">
        <authorList>
            <consortium name="WormBaseParasite"/>
        </authorList>
    </citation>
    <scope>IDENTIFICATION</scope>
</reference>
<evidence type="ECO:0000313" key="5">
    <source>
        <dbReference type="Proteomes" id="UP000887566"/>
    </source>
</evidence>
<feature type="signal peptide" evidence="3">
    <location>
        <begin position="1"/>
        <end position="24"/>
    </location>
</feature>
<keyword evidence="2" id="KW-0812">Transmembrane</keyword>
<evidence type="ECO:0000259" key="4">
    <source>
        <dbReference type="Pfam" id="PF01705"/>
    </source>
</evidence>
<feature type="region of interest" description="Disordered" evidence="1">
    <location>
        <begin position="25"/>
        <end position="79"/>
    </location>
</feature>
<sequence>MQLSGWILTLLAAVLVAHVGVVRSRGGSGGGGRGGGGARGGGGGRSGGFGGGGGGGRGSSAGRGSSVNTGRGYSSSNRGGGISTFSKGTGLGSIARSSSFKSAIAGAAAGYITYQAGKAIIRTAGAAMMWGGRPYYWGPSYYQYRSGYDMCSMPLTNSADNTFNDVYFSDMTRPKQIVWSCRASYEYCCGYECCPRNSSGIIFLVIVGIIVGGIILLLCCGFYILRMSRVTTYSQPNYTQSYPTRPYPSQPYGNEAYPLQPQDPQQAPPPYGFKPS</sequence>
<keyword evidence="3" id="KW-0732">Signal</keyword>
<dbReference type="Proteomes" id="UP000887566">
    <property type="component" value="Unplaced"/>
</dbReference>
<evidence type="ECO:0000256" key="1">
    <source>
        <dbReference type="SAM" id="MobiDB-lite"/>
    </source>
</evidence>
<dbReference type="InterPro" id="IPR002619">
    <property type="entry name" value="CX"/>
</dbReference>
<feature type="transmembrane region" description="Helical" evidence="2">
    <location>
        <begin position="201"/>
        <end position="225"/>
    </location>
</feature>
<keyword evidence="2" id="KW-1133">Transmembrane helix</keyword>
<evidence type="ECO:0000313" key="6">
    <source>
        <dbReference type="WBParaSite" id="PSAMB.scaffold5732size11002.g27315.t1"/>
    </source>
</evidence>
<accession>A0A914X2C5</accession>
<protein>
    <submittedName>
        <fullName evidence="6">CX domain-containing protein</fullName>
    </submittedName>
</protein>
<name>A0A914X2C5_9BILA</name>
<keyword evidence="5" id="KW-1185">Reference proteome</keyword>
<feature type="chain" id="PRO_5037253766" evidence="3">
    <location>
        <begin position="25"/>
        <end position="276"/>
    </location>
</feature>